<dbReference type="Gene3D" id="3.80.10.10">
    <property type="entry name" value="Ribonuclease Inhibitor"/>
    <property type="match status" value="1"/>
</dbReference>
<accession>A0A0G4GHB9</accession>
<dbReference type="AlphaFoldDB" id="A0A0G4GHB9"/>
<dbReference type="EMBL" id="CDMZ01001215">
    <property type="protein sequence ID" value="CEM29159.1"/>
    <property type="molecule type" value="Genomic_DNA"/>
</dbReference>
<reference evidence="1" key="1">
    <citation type="submission" date="2014-11" db="EMBL/GenBank/DDBJ databases">
        <authorList>
            <person name="Otto D Thomas"/>
            <person name="Naeem Raeece"/>
        </authorList>
    </citation>
    <scope>NUCLEOTIDE SEQUENCE</scope>
</reference>
<organism evidence="1">
    <name type="scientific">Chromera velia CCMP2878</name>
    <dbReference type="NCBI Taxonomy" id="1169474"/>
    <lineage>
        <taxon>Eukaryota</taxon>
        <taxon>Sar</taxon>
        <taxon>Alveolata</taxon>
        <taxon>Colpodellida</taxon>
        <taxon>Chromeraceae</taxon>
        <taxon>Chromera</taxon>
    </lineage>
</organism>
<dbReference type="SUPFAM" id="SSF52047">
    <property type="entry name" value="RNI-like"/>
    <property type="match status" value="1"/>
</dbReference>
<dbReference type="InterPro" id="IPR032675">
    <property type="entry name" value="LRR_dom_sf"/>
</dbReference>
<sequence>MYDDHNAEEGVFALAEGIQGQRLSSLESFRLKLLNVEGSAVLGLGLAFGWGGCPGLQKLDLNWSEEGDEGVRGLAEVLGGGRLSSLRDLSL</sequence>
<proteinExistence type="predicted"/>
<gene>
    <name evidence="1" type="ORF">Cvel_647</name>
</gene>
<dbReference type="VEuPathDB" id="CryptoDB:Cvel_647"/>
<name>A0A0G4GHB9_9ALVE</name>
<evidence type="ECO:0000313" key="1">
    <source>
        <dbReference type="EMBL" id="CEM29159.1"/>
    </source>
</evidence>
<protein>
    <submittedName>
        <fullName evidence="1">Uncharacterized protein</fullName>
    </submittedName>
</protein>